<dbReference type="Proteomes" id="UP000009027">
    <property type="component" value="Unassembled WGS sequence"/>
</dbReference>
<name>F9WVA1_TRYVY</name>
<accession>F9WVA1</accession>
<dbReference type="CDD" id="cd10527">
    <property type="entry name" value="SET_LSMT"/>
    <property type="match status" value="1"/>
</dbReference>
<keyword evidence="3" id="KW-1185">Reference proteome</keyword>
<sequence length="467" mass="52740">MGDCFGTDQSSQAFAIWAKKRDIFLHPDVAFLVPTKTMGLGVFTRKPLPEGTVVVSCPFKSSISPYGDFPLDSPCISALAKLRLKDNVLHVVLRLMAEAVRPSSPWLPWLRACPHMPDHFFNGSALGNLFDAREVTPIGSVSASWTELSQHLRDVEVKRRWEEAQEVMQRYPEHWPQGHATFALFCECLALVLSRNFHREEVHGREGPYLLPGVDLTNHSCTANVRMELRGGGRKNPTNFCLIASRALRQREQIFCSYGKIGVARFAIEFQFVTEDVVKEDTLRFSTDVITDMIECLVKDASDLLPYKISSDTIRARIERLQRLGFLFDEGLFVSRLPSPLPSGGSGGDAVPSVVAKEVQMLFNVMYLMTTNPEEFEHLIHTINRDWRVERTGRLVKLVEKVLMLRVEAARLQQSLAEQILTKAEDAGRKKLLQVTLNSELEMLQLLQEHIVQDASVPFSRGELNHV</sequence>
<dbReference type="GO" id="GO:0016279">
    <property type="term" value="F:protein-lysine N-methyltransferase activity"/>
    <property type="evidence" value="ECO:0007669"/>
    <property type="project" value="TreeGrafter"/>
</dbReference>
<dbReference type="PANTHER" id="PTHR13271">
    <property type="entry name" value="UNCHARACTERIZED PUTATIVE METHYLTRANSFERASE"/>
    <property type="match status" value="1"/>
</dbReference>
<dbReference type="InterPro" id="IPR001214">
    <property type="entry name" value="SET_dom"/>
</dbReference>
<dbReference type="SUPFAM" id="SSF82199">
    <property type="entry name" value="SET domain"/>
    <property type="match status" value="1"/>
</dbReference>
<dbReference type="Gene3D" id="3.90.1410.10">
    <property type="entry name" value="set domain protein methyltransferase, domain 1"/>
    <property type="match status" value="1"/>
</dbReference>
<dbReference type="EMBL" id="CAEX01007798">
    <property type="protein sequence ID" value="CCD21507.1"/>
    <property type="molecule type" value="Genomic_DNA"/>
</dbReference>
<evidence type="ECO:0000313" key="3">
    <source>
        <dbReference type="Proteomes" id="UP000009027"/>
    </source>
</evidence>
<reference evidence="2 3" key="1">
    <citation type="journal article" date="2012" name="Proc. Natl. Acad. Sci. U.S.A.">
        <title>Antigenic diversity is generated by distinct evolutionary mechanisms in African trypanosome species.</title>
        <authorList>
            <person name="Jackson A.P."/>
            <person name="Berry A."/>
            <person name="Aslett M."/>
            <person name="Allison H.C."/>
            <person name="Burton P."/>
            <person name="Vavrova-Anderson J."/>
            <person name="Brown R."/>
            <person name="Browne H."/>
            <person name="Corton N."/>
            <person name="Hauser H."/>
            <person name="Gamble J."/>
            <person name="Gilderthorp R."/>
            <person name="Marcello L."/>
            <person name="McQuillan J."/>
            <person name="Otto T.D."/>
            <person name="Quail M.A."/>
            <person name="Sanders M.J."/>
            <person name="van Tonder A."/>
            <person name="Ginger M.L."/>
            <person name="Field M.C."/>
            <person name="Barry J.D."/>
            <person name="Hertz-Fowler C."/>
            <person name="Berriman M."/>
        </authorList>
    </citation>
    <scope>NUCLEOTIDE SEQUENCE</scope>
    <source>
        <strain evidence="2 3">Y486</strain>
    </source>
</reference>
<dbReference type="InterPro" id="IPR046341">
    <property type="entry name" value="SET_dom_sf"/>
</dbReference>
<proteinExistence type="predicted"/>
<evidence type="ECO:0000259" key="1">
    <source>
        <dbReference type="PROSITE" id="PS50280"/>
    </source>
</evidence>
<evidence type="ECO:0000313" key="2">
    <source>
        <dbReference type="EMBL" id="CCD21507.1"/>
    </source>
</evidence>
<gene>
    <name evidence="2" type="ORF">TvY486_0044200</name>
</gene>
<organism evidence="2 3">
    <name type="scientific">Trypanosoma vivax (strain Y486)</name>
    <dbReference type="NCBI Taxonomy" id="1055687"/>
    <lineage>
        <taxon>Eukaryota</taxon>
        <taxon>Discoba</taxon>
        <taxon>Euglenozoa</taxon>
        <taxon>Kinetoplastea</taxon>
        <taxon>Metakinetoplastina</taxon>
        <taxon>Trypanosomatida</taxon>
        <taxon>Trypanosomatidae</taxon>
        <taxon>Trypanosoma</taxon>
        <taxon>Duttonella</taxon>
    </lineage>
</organism>
<feature type="domain" description="SET" evidence="1">
    <location>
        <begin position="27"/>
        <end position="259"/>
    </location>
</feature>
<dbReference type="AlphaFoldDB" id="F9WVA1"/>
<dbReference type="VEuPathDB" id="TriTrypDB:TvY486_0044200"/>
<protein>
    <recommendedName>
        <fullName evidence="1">SET domain-containing protein</fullName>
    </recommendedName>
</protein>
<dbReference type="Pfam" id="PF00856">
    <property type="entry name" value="SET"/>
    <property type="match status" value="1"/>
</dbReference>
<dbReference type="PANTHER" id="PTHR13271:SF133">
    <property type="entry name" value="SET DOMAIN-CONTAINING PROTEIN"/>
    <property type="match status" value="1"/>
</dbReference>
<dbReference type="OMA" id="FAVEFQF"/>
<dbReference type="InterPro" id="IPR050600">
    <property type="entry name" value="SETD3_SETD6_MTase"/>
</dbReference>
<dbReference type="PROSITE" id="PS50280">
    <property type="entry name" value="SET"/>
    <property type="match status" value="1"/>
</dbReference>